<dbReference type="AlphaFoldDB" id="A0A182JFI2"/>
<feature type="region of interest" description="Disordered" evidence="1">
    <location>
        <begin position="146"/>
        <end position="166"/>
    </location>
</feature>
<reference evidence="2" key="1">
    <citation type="submission" date="2022-08" db="UniProtKB">
        <authorList>
            <consortium name="EnsemblMetazoa"/>
        </authorList>
    </citation>
    <scope>IDENTIFICATION</scope>
    <source>
        <strain evidence="2">EBRO</strain>
    </source>
</reference>
<accession>A0A182JFI2</accession>
<evidence type="ECO:0000256" key="1">
    <source>
        <dbReference type="SAM" id="MobiDB-lite"/>
    </source>
</evidence>
<feature type="compositionally biased region" description="Low complexity" evidence="1">
    <location>
        <begin position="150"/>
        <end position="166"/>
    </location>
</feature>
<organism evidence="2">
    <name type="scientific">Anopheles atroparvus</name>
    <name type="common">European mosquito</name>
    <dbReference type="NCBI Taxonomy" id="41427"/>
    <lineage>
        <taxon>Eukaryota</taxon>
        <taxon>Metazoa</taxon>
        <taxon>Ecdysozoa</taxon>
        <taxon>Arthropoda</taxon>
        <taxon>Hexapoda</taxon>
        <taxon>Insecta</taxon>
        <taxon>Pterygota</taxon>
        <taxon>Neoptera</taxon>
        <taxon>Endopterygota</taxon>
        <taxon>Diptera</taxon>
        <taxon>Nematocera</taxon>
        <taxon>Culicoidea</taxon>
        <taxon>Culicidae</taxon>
        <taxon>Anophelinae</taxon>
        <taxon>Anopheles</taxon>
    </lineage>
</organism>
<proteinExistence type="predicted"/>
<name>A0A182JFI2_ANOAO</name>
<sequence>MRRSARRHLYRTDGPADELYTSYRTENRLRMNSAASPRSSFKQAIRASRCAFGGRVARFSEPVVIVRPSVLRLISSSEFWWAASIMRESIDEYGRHTPRSSRHCHCTASWMVGWGRSSRASTENIPSVGRRGISSPIRHVISYSSEGLRGTSSTSAVTGSAEPVSR</sequence>
<dbReference type="VEuPathDB" id="VectorBase:AATE017112"/>
<evidence type="ECO:0000313" key="2">
    <source>
        <dbReference type="EnsemblMetazoa" id="AATE017112-PA.1"/>
    </source>
</evidence>
<protein>
    <submittedName>
        <fullName evidence="2">Uncharacterized protein</fullName>
    </submittedName>
</protein>
<dbReference type="EnsemblMetazoa" id="AATE017112-RA">
    <property type="protein sequence ID" value="AATE017112-PA.1"/>
    <property type="gene ID" value="AATE017112"/>
</dbReference>